<dbReference type="Proteomes" id="UP001056500">
    <property type="component" value="Chromosome"/>
</dbReference>
<keyword evidence="2" id="KW-1185">Reference proteome</keyword>
<accession>A0ABY4WBQ1</accession>
<evidence type="ECO:0000313" key="1">
    <source>
        <dbReference type="EMBL" id="USG64611.1"/>
    </source>
</evidence>
<dbReference type="InterPro" id="IPR007325">
    <property type="entry name" value="KFase/CYL"/>
</dbReference>
<dbReference type="PANTHER" id="PTHR31118:SF12">
    <property type="entry name" value="CYCLASE-LIKE PROTEIN 2"/>
    <property type="match status" value="1"/>
</dbReference>
<proteinExistence type="predicted"/>
<reference evidence="1" key="1">
    <citation type="submission" date="2022-06" db="EMBL/GenBank/DDBJ databases">
        <title>Genome sequencing of Brevibacillus sp. BB3-R1.</title>
        <authorList>
            <person name="Heo J."/>
            <person name="Lee D."/>
            <person name="Won M."/>
            <person name="Han B.-H."/>
            <person name="Hong S.-B."/>
            <person name="Kwon S.-W."/>
        </authorList>
    </citation>
    <scope>NUCLEOTIDE SEQUENCE</scope>
    <source>
        <strain evidence="1">BB3-R1</strain>
    </source>
</reference>
<dbReference type="InterPro" id="IPR037175">
    <property type="entry name" value="KFase_sf"/>
</dbReference>
<dbReference type="RefSeq" id="WP_251871723.1">
    <property type="nucleotide sequence ID" value="NZ_CP098755.1"/>
</dbReference>
<organism evidence="1 2">
    <name type="scientific">Brevibacillus ruminantium</name>
    <dbReference type="NCBI Taxonomy" id="2950604"/>
    <lineage>
        <taxon>Bacteria</taxon>
        <taxon>Bacillati</taxon>
        <taxon>Bacillota</taxon>
        <taxon>Bacilli</taxon>
        <taxon>Bacillales</taxon>
        <taxon>Paenibacillaceae</taxon>
        <taxon>Brevibacillus</taxon>
    </lineage>
</organism>
<evidence type="ECO:0000313" key="2">
    <source>
        <dbReference type="Proteomes" id="UP001056500"/>
    </source>
</evidence>
<dbReference type="PANTHER" id="PTHR31118">
    <property type="entry name" value="CYCLASE-LIKE PROTEIN 2"/>
    <property type="match status" value="1"/>
</dbReference>
<dbReference type="Pfam" id="PF04199">
    <property type="entry name" value="Cyclase"/>
    <property type="match status" value="1"/>
</dbReference>
<gene>
    <name evidence="1" type="ORF">NDK47_21075</name>
</gene>
<dbReference type="Gene3D" id="3.50.30.50">
    <property type="entry name" value="Putative cyclase"/>
    <property type="match status" value="1"/>
</dbReference>
<protein>
    <submittedName>
        <fullName evidence="1">Cyclase family protein</fullName>
    </submittedName>
</protein>
<dbReference type="SUPFAM" id="SSF102198">
    <property type="entry name" value="Putative cyclase"/>
    <property type="match status" value="1"/>
</dbReference>
<sequence length="226" mass="25750">MKIIDITHGFYPDMPSYEAKWYPKFAIKPVMTPETDPAPTRRTFTRLELFAHNATHVDAPKHFFEDRESLDRLPLDIFIGRACIADLSYKKPFEPITADDIEKAVRDIWEPGSRLLIRTDYLLHNWGRPDFWDRPPYLTPSVADWVIENKGVLIGLDCLTEKPGDVESPVHLKLLGEGIPILEYITHLHLAESKVSCLFALPTKVEGVEASPVRAVLLENVMEAAF</sequence>
<name>A0ABY4WBQ1_9BACL</name>
<dbReference type="EMBL" id="CP098755">
    <property type="protein sequence ID" value="USG64611.1"/>
    <property type="molecule type" value="Genomic_DNA"/>
</dbReference>